<evidence type="ECO:0000259" key="5">
    <source>
        <dbReference type="Pfam" id="PF13657"/>
    </source>
</evidence>
<dbReference type="Pfam" id="PF13657">
    <property type="entry name" value="Couple_hipA"/>
    <property type="match status" value="1"/>
</dbReference>
<reference evidence="6" key="1">
    <citation type="submission" date="2020-01" db="EMBL/GenBank/DDBJ databases">
        <authorList>
            <person name="Meier V. D."/>
            <person name="Meier V D."/>
        </authorList>
    </citation>
    <scope>NUCLEOTIDE SEQUENCE</scope>
    <source>
        <strain evidence="6">HLG_WM_MAG_05</strain>
    </source>
</reference>
<dbReference type="Gene3D" id="1.10.1070.20">
    <property type="match status" value="1"/>
</dbReference>
<dbReference type="AlphaFoldDB" id="A0A6S6SJ25"/>
<dbReference type="EMBL" id="CACVAU010000025">
    <property type="protein sequence ID" value="CAA6807336.1"/>
    <property type="molecule type" value="Genomic_DNA"/>
</dbReference>
<comment type="similarity">
    <text evidence="1">Belongs to the HipA Ser/Thr kinase family.</text>
</comment>
<dbReference type="Pfam" id="PF07804">
    <property type="entry name" value="HipA_C"/>
    <property type="match status" value="1"/>
</dbReference>
<dbReference type="InterPro" id="IPR012893">
    <property type="entry name" value="HipA-like_C"/>
</dbReference>
<keyword evidence="3" id="KW-0418">Kinase</keyword>
<dbReference type="InterPro" id="IPR017508">
    <property type="entry name" value="HipA_N1"/>
</dbReference>
<name>A0A6S6SJ25_9BACT</name>
<evidence type="ECO:0000313" key="6">
    <source>
        <dbReference type="EMBL" id="CAA6807336.1"/>
    </source>
</evidence>
<evidence type="ECO:0000256" key="2">
    <source>
        <dbReference type="ARBA" id="ARBA00022679"/>
    </source>
</evidence>
<proteinExistence type="inferred from homology"/>
<sequence length="418" mass="47955">MQGQTVGKLSIDENENYHFTYHQNWINNGFTISPHLPFNKECSSIAIKRFLENLIPEGEGLEDIATFAHLSKNNTFAIMHTIGYDTAGALMFGENVEEDRAIFREIPSKELSDRIEQLESKSIAIWDKKVRLSLAGVQAKLPVIVKESKIGLANGTLSSTHIMKFQTKKHLHIVVNELFCMTLAKKIGLNIANVEMKKFDRYPTLLIERFDRIYKNDFVERLHIIDACQITNLPPTYKYEQNFDSSRNVEHIREGASFKKLFEATKLCSVPAVAQLELLNWAMFNLIIGNSDAHGKNFSFFVDKKGIKPTPFYDLLSVMMYNFDQNLAMAYGNEFNPNEVYAYQLREFSEDVKVNHKLVTKILTKQCDRVMQVLGEEIVDTKLLSSAEQTFIDDLRTFILDRAKKFREIAVEIANVTL</sequence>
<dbReference type="GO" id="GO:0004674">
    <property type="term" value="F:protein serine/threonine kinase activity"/>
    <property type="evidence" value="ECO:0007669"/>
    <property type="project" value="TreeGrafter"/>
</dbReference>
<evidence type="ECO:0000256" key="3">
    <source>
        <dbReference type="ARBA" id="ARBA00022777"/>
    </source>
</evidence>
<feature type="domain" description="HipA-like C-terminal" evidence="4">
    <location>
        <begin position="132"/>
        <end position="372"/>
    </location>
</feature>
<evidence type="ECO:0000256" key="1">
    <source>
        <dbReference type="ARBA" id="ARBA00010164"/>
    </source>
</evidence>
<accession>A0A6S6SJ25</accession>
<dbReference type="GO" id="GO:0005829">
    <property type="term" value="C:cytosol"/>
    <property type="evidence" value="ECO:0007669"/>
    <property type="project" value="TreeGrafter"/>
</dbReference>
<protein>
    <submittedName>
        <fullName evidence="6">HipA protein</fullName>
    </submittedName>
</protein>
<gene>
    <name evidence="6" type="ORF">HELGO_WM13030</name>
</gene>
<organism evidence="6">
    <name type="scientific">uncultured Sulfurovum sp</name>
    <dbReference type="NCBI Taxonomy" id="269237"/>
    <lineage>
        <taxon>Bacteria</taxon>
        <taxon>Pseudomonadati</taxon>
        <taxon>Campylobacterota</taxon>
        <taxon>Epsilonproteobacteria</taxon>
        <taxon>Campylobacterales</taxon>
        <taxon>Sulfurovaceae</taxon>
        <taxon>Sulfurovum</taxon>
        <taxon>environmental samples</taxon>
    </lineage>
</organism>
<keyword evidence="2" id="KW-0808">Transferase</keyword>
<evidence type="ECO:0000259" key="4">
    <source>
        <dbReference type="Pfam" id="PF07804"/>
    </source>
</evidence>
<feature type="domain" description="HipA N-terminal subdomain 1" evidence="5">
    <location>
        <begin position="1"/>
        <end position="92"/>
    </location>
</feature>
<dbReference type="PANTHER" id="PTHR37419">
    <property type="entry name" value="SERINE/THREONINE-PROTEIN KINASE TOXIN HIPA"/>
    <property type="match status" value="1"/>
</dbReference>
<dbReference type="PANTHER" id="PTHR37419:SF1">
    <property type="entry name" value="SERINE_THREONINE-PROTEIN KINASE TOXIN HIPA"/>
    <property type="match status" value="1"/>
</dbReference>
<dbReference type="NCBIfam" id="TIGR03071">
    <property type="entry name" value="couple_hipA"/>
    <property type="match status" value="1"/>
</dbReference>
<dbReference type="InterPro" id="IPR052028">
    <property type="entry name" value="HipA_Ser/Thr_kinase"/>
</dbReference>